<dbReference type="SUPFAM" id="SSF54909">
    <property type="entry name" value="Dimeric alpha+beta barrel"/>
    <property type="match status" value="1"/>
</dbReference>
<dbReference type="Proteomes" id="UP000249340">
    <property type="component" value="Chromosome"/>
</dbReference>
<dbReference type="KEGG" id="stri:C7M71_026975"/>
<dbReference type="OrthoDB" id="3214999at2"/>
<gene>
    <name evidence="1" type="ORF">C7M71_026975</name>
</gene>
<evidence type="ECO:0000313" key="2">
    <source>
        <dbReference type="Proteomes" id="UP000249340"/>
    </source>
</evidence>
<reference evidence="2" key="1">
    <citation type="submission" date="2018-07" db="EMBL/GenBank/DDBJ databases">
        <title>Streptacidiphilus bronchialis DSM 106435 chromosome.</title>
        <authorList>
            <person name="Batra D."/>
            <person name="Gulvik C.A."/>
        </authorList>
    </citation>
    <scope>NUCLEOTIDE SEQUENCE [LARGE SCALE GENOMIC DNA]</scope>
    <source>
        <strain evidence="2">DSM 106435</strain>
    </source>
</reference>
<dbReference type="InterPro" id="IPR011008">
    <property type="entry name" value="Dimeric_a/b-barrel"/>
</dbReference>
<dbReference type="EMBL" id="CP031264">
    <property type="protein sequence ID" value="AXI80498.1"/>
    <property type="molecule type" value="Genomic_DNA"/>
</dbReference>
<organism evidence="1 2">
    <name type="scientific">Peterkaempfera bronchialis</name>
    <dbReference type="NCBI Taxonomy" id="2126346"/>
    <lineage>
        <taxon>Bacteria</taxon>
        <taxon>Bacillati</taxon>
        <taxon>Actinomycetota</taxon>
        <taxon>Actinomycetes</taxon>
        <taxon>Kitasatosporales</taxon>
        <taxon>Streptomycetaceae</taxon>
        <taxon>Peterkaempfera</taxon>
    </lineage>
</organism>
<accession>A0A345T3E3</accession>
<dbReference type="AlphaFoldDB" id="A0A345T3E3"/>
<evidence type="ECO:0000313" key="1">
    <source>
        <dbReference type="EMBL" id="AXI80498.1"/>
    </source>
</evidence>
<sequence>MPTLPWRAAAAAPAPDGSEAVVFASRLELGSAHHVPVFLWAALSIRRQVLAADGALGVSLVAEPFARTFWTLSAWRDHATLDAFVGQRPHVDTMRRFRGRLDSPVFISWTTPAADLPVDWAEARRRIAEAEDPTGG</sequence>
<protein>
    <submittedName>
        <fullName evidence="1">DUF3291 domain-containing protein</fullName>
    </submittedName>
</protein>
<proteinExistence type="predicted"/>
<dbReference type="RefSeq" id="WP_111492427.1">
    <property type="nucleotide sequence ID" value="NZ_CP031264.1"/>
</dbReference>
<keyword evidence="2" id="KW-1185">Reference proteome</keyword>
<name>A0A345T3E3_9ACTN</name>